<sequence>MKIINDFVYIDFVIDDYTEHSDIDACCKIATELGNQGLVYGIDFWFHEAYQEDAGTQVLKFGFNDKHEAMIIKLAGIEVLGTRH</sequence>
<proteinExistence type="predicted"/>
<protein>
    <recommendedName>
        <fullName evidence="2">Phage protein</fullName>
    </recommendedName>
</protein>
<evidence type="ECO:0008006" key="2">
    <source>
        <dbReference type="Google" id="ProtNLM"/>
    </source>
</evidence>
<evidence type="ECO:0000313" key="1">
    <source>
        <dbReference type="EMBL" id="SVB83871.1"/>
    </source>
</evidence>
<gene>
    <name evidence="1" type="ORF">METZ01_LOCUS236725</name>
</gene>
<organism evidence="1">
    <name type="scientific">marine metagenome</name>
    <dbReference type="NCBI Taxonomy" id="408172"/>
    <lineage>
        <taxon>unclassified sequences</taxon>
        <taxon>metagenomes</taxon>
        <taxon>ecological metagenomes</taxon>
    </lineage>
</organism>
<accession>A0A382HBM7</accession>
<reference evidence="1" key="1">
    <citation type="submission" date="2018-05" db="EMBL/GenBank/DDBJ databases">
        <authorList>
            <person name="Lanie J.A."/>
            <person name="Ng W.-L."/>
            <person name="Kazmierczak K.M."/>
            <person name="Andrzejewski T.M."/>
            <person name="Davidsen T.M."/>
            <person name="Wayne K.J."/>
            <person name="Tettelin H."/>
            <person name="Glass J.I."/>
            <person name="Rusch D."/>
            <person name="Podicherti R."/>
            <person name="Tsui H.-C.T."/>
            <person name="Winkler M.E."/>
        </authorList>
    </citation>
    <scope>NUCLEOTIDE SEQUENCE</scope>
</reference>
<dbReference type="EMBL" id="UINC01059923">
    <property type="protein sequence ID" value="SVB83871.1"/>
    <property type="molecule type" value="Genomic_DNA"/>
</dbReference>
<name>A0A382HBM7_9ZZZZ</name>
<dbReference type="AlphaFoldDB" id="A0A382HBM7"/>